<accession>A0A3B6KGA7</accession>
<proteinExistence type="predicted"/>
<dbReference type="AlphaFoldDB" id="A0A3B6KGA7"/>
<dbReference type="EnsemblPlants" id="TraesCS5A02G192700.1">
    <property type="protein sequence ID" value="TraesCS5A02G192700.1"/>
    <property type="gene ID" value="TraesCS5A02G192700"/>
</dbReference>
<reference evidence="1" key="1">
    <citation type="submission" date="2018-08" db="EMBL/GenBank/DDBJ databases">
        <authorList>
            <person name="Rossello M."/>
        </authorList>
    </citation>
    <scope>NUCLEOTIDE SEQUENCE [LARGE SCALE GENOMIC DNA]</scope>
    <source>
        <strain evidence="1">cv. Chinese Spring</strain>
    </source>
</reference>
<reference evidence="1" key="2">
    <citation type="submission" date="2018-10" db="UniProtKB">
        <authorList>
            <consortium name="EnsemblPlants"/>
        </authorList>
    </citation>
    <scope>IDENTIFICATION</scope>
</reference>
<keyword evidence="2" id="KW-1185">Reference proteome</keyword>
<protein>
    <submittedName>
        <fullName evidence="1">Uncharacterized protein</fullName>
    </submittedName>
</protein>
<evidence type="ECO:0000313" key="2">
    <source>
        <dbReference type="Proteomes" id="UP000019116"/>
    </source>
</evidence>
<name>A0A3B6KGA7_WHEAT</name>
<evidence type="ECO:0000313" key="1">
    <source>
        <dbReference type="EnsemblPlants" id="TraesCS5A02G192700.1"/>
    </source>
</evidence>
<dbReference type="OrthoDB" id="10458549at2759"/>
<dbReference type="Gramene" id="TraesCS5A02G192700.1">
    <property type="protein sequence ID" value="TraesCS5A02G192700.1"/>
    <property type="gene ID" value="TraesCS5A02G192700"/>
</dbReference>
<dbReference type="OMA" id="YKFEART"/>
<dbReference type="Proteomes" id="UP000019116">
    <property type="component" value="Chromosome 5A"/>
</dbReference>
<sequence length="224" mass="25362">MGGVWEDRLGRIKRHLEKTYTRVPPRSSRMSSTLPGEMDSFHLSFSSHYVLDQIDPNAIELEADSDNRFLYKFEARTQKRKCKEMKGARLLEAKTGGRGRSSMVASMGVEECVKTLQSTVEELVSRTSCSRCCMATQPDLPRQGVGKVVNVNKMVRARWRVKILIADQRPTWQDQGAAGPRQGLRRRLLRHVGLFLDLSQFLQASITSSIILVFLNLLHSTLIS</sequence>
<dbReference type="Gramene" id="TraesCS5A03G0503500.1">
    <property type="protein sequence ID" value="TraesCS5A03G0503500.1.CDS"/>
    <property type="gene ID" value="TraesCS5A03G0503500"/>
</dbReference>
<organism evidence="1">
    <name type="scientific">Triticum aestivum</name>
    <name type="common">Wheat</name>
    <dbReference type="NCBI Taxonomy" id="4565"/>
    <lineage>
        <taxon>Eukaryota</taxon>
        <taxon>Viridiplantae</taxon>
        <taxon>Streptophyta</taxon>
        <taxon>Embryophyta</taxon>
        <taxon>Tracheophyta</taxon>
        <taxon>Spermatophyta</taxon>
        <taxon>Magnoliopsida</taxon>
        <taxon>Liliopsida</taxon>
        <taxon>Poales</taxon>
        <taxon>Poaceae</taxon>
        <taxon>BOP clade</taxon>
        <taxon>Pooideae</taxon>
        <taxon>Triticodae</taxon>
        <taxon>Triticeae</taxon>
        <taxon>Triticinae</taxon>
        <taxon>Triticum</taxon>
    </lineage>
</organism>